<dbReference type="AlphaFoldDB" id="A0AAD4ZFU2"/>
<sequence>MSSWLSGLATIQVRPVLVERIIAAQAEDPLICTLRAEVESGDRTDCSMRNDGALMVKAERQKPSGLLQPLPIPEWKWEHLTMDFVFKLPRTRNKHDGVWDEVGENRLKVADDVERTKEQVKLIRERLKTAQDRQNSYADNRRKDLQFEVGDWVFLKLSPWKGVVRVGRRGKLSPRYIGPYEVVERVGPVAYRLALPPYLSQLHDVFHVSMLRNYISDPSHVLEEQPIELQEDLTCRAASSNFGSKDASFTLEGGSTCEDSLEKSYCGGGHMGT</sequence>
<feature type="domain" description="Tf2-1-like SH3-like" evidence="1">
    <location>
        <begin position="150"/>
        <end position="214"/>
    </location>
</feature>
<evidence type="ECO:0000259" key="1">
    <source>
        <dbReference type="Pfam" id="PF24626"/>
    </source>
</evidence>
<name>A0AAD4ZFU2_PRUDU</name>
<dbReference type="Proteomes" id="UP001054821">
    <property type="component" value="Chromosome 2"/>
</dbReference>
<dbReference type="InterPro" id="IPR056924">
    <property type="entry name" value="SH3_Tf2-1"/>
</dbReference>
<gene>
    <name evidence="2" type="ORF">L3X38_011579</name>
</gene>
<dbReference type="PANTHER" id="PTHR46148">
    <property type="entry name" value="CHROMO DOMAIN-CONTAINING PROTEIN"/>
    <property type="match status" value="1"/>
</dbReference>
<dbReference type="PANTHER" id="PTHR46148:SF60">
    <property type="entry name" value="CHROMO DOMAIN-CONTAINING PROTEIN"/>
    <property type="match status" value="1"/>
</dbReference>
<evidence type="ECO:0000313" key="2">
    <source>
        <dbReference type="EMBL" id="KAI5343703.1"/>
    </source>
</evidence>
<proteinExistence type="predicted"/>
<reference evidence="2 3" key="1">
    <citation type="journal article" date="2022" name="G3 (Bethesda)">
        <title>Whole-genome sequence and methylome profiling of the almond [Prunus dulcis (Mill.) D.A. Webb] cultivar 'Nonpareil'.</title>
        <authorList>
            <person name="D'Amico-Willman K.M."/>
            <person name="Ouma W.Z."/>
            <person name="Meulia T."/>
            <person name="Sideli G.M."/>
            <person name="Gradziel T.M."/>
            <person name="Fresnedo-Ramirez J."/>
        </authorList>
    </citation>
    <scope>NUCLEOTIDE SEQUENCE [LARGE SCALE GENOMIC DNA]</scope>
    <source>
        <strain evidence="2">Clone GOH B32 T37-40</strain>
    </source>
</reference>
<keyword evidence="3" id="KW-1185">Reference proteome</keyword>
<comment type="caution">
    <text evidence="2">The sequence shown here is derived from an EMBL/GenBank/DDBJ whole genome shotgun (WGS) entry which is preliminary data.</text>
</comment>
<organism evidence="2 3">
    <name type="scientific">Prunus dulcis</name>
    <name type="common">Almond</name>
    <name type="synonym">Amygdalus dulcis</name>
    <dbReference type="NCBI Taxonomy" id="3755"/>
    <lineage>
        <taxon>Eukaryota</taxon>
        <taxon>Viridiplantae</taxon>
        <taxon>Streptophyta</taxon>
        <taxon>Embryophyta</taxon>
        <taxon>Tracheophyta</taxon>
        <taxon>Spermatophyta</taxon>
        <taxon>Magnoliopsida</taxon>
        <taxon>eudicotyledons</taxon>
        <taxon>Gunneridae</taxon>
        <taxon>Pentapetalae</taxon>
        <taxon>rosids</taxon>
        <taxon>fabids</taxon>
        <taxon>Rosales</taxon>
        <taxon>Rosaceae</taxon>
        <taxon>Amygdaloideae</taxon>
        <taxon>Amygdaleae</taxon>
        <taxon>Prunus</taxon>
    </lineage>
</organism>
<dbReference type="Pfam" id="PF24626">
    <property type="entry name" value="SH3_Tf2-1"/>
    <property type="match status" value="1"/>
</dbReference>
<protein>
    <recommendedName>
        <fullName evidence="1">Tf2-1-like SH3-like domain-containing protein</fullName>
    </recommendedName>
</protein>
<accession>A0AAD4ZFU2</accession>
<evidence type="ECO:0000313" key="3">
    <source>
        <dbReference type="Proteomes" id="UP001054821"/>
    </source>
</evidence>
<dbReference type="EMBL" id="JAJFAZ020000002">
    <property type="protein sequence ID" value="KAI5343703.1"/>
    <property type="molecule type" value="Genomic_DNA"/>
</dbReference>